<protein>
    <recommendedName>
        <fullName evidence="3">Carboxypeptidase-like protein</fullName>
    </recommendedName>
</protein>
<dbReference type="Gene3D" id="2.60.40.1120">
    <property type="entry name" value="Carboxypeptidase-like, regulatory domain"/>
    <property type="match status" value="1"/>
</dbReference>
<comment type="caution">
    <text evidence="1">The sequence shown here is derived from an EMBL/GenBank/DDBJ whole genome shotgun (WGS) entry which is preliminary data.</text>
</comment>
<evidence type="ECO:0000313" key="1">
    <source>
        <dbReference type="EMBL" id="GAA0878138.1"/>
    </source>
</evidence>
<evidence type="ECO:0008006" key="3">
    <source>
        <dbReference type="Google" id="ProtNLM"/>
    </source>
</evidence>
<sequence length="123" mass="12735">MTAGVFLLGIAIHPLVDAQPLAAEPGLALAGTYKQKLVKGVVSDETGQGLPGATVIEKGTTNGTVSDANGEYQLSVADDAVLVFSFIGYQTVEMPVGDRDVLGALPIPLSEVEKTGILQNYGY</sequence>
<organism evidence="1 2">
    <name type="scientific">Algoriphagus jejuensis</name>
    <dbReference type="NCBI Taxonomy" id="419934"/>
    <lineage>
        <taxon>Bacteria</taxon>
        <taxon>Pseudomonadati</taxon>
        <taxon>Bacteroidota</taxon>
        <taxon>Cytophagia</taxon>
        <taxon>Cytophagales</taxon>
        <taxon>Cyclobacteriaceae</taxon>
        <taxon>Algoriphagus</taxon>
    </lineage>
</organism>
<dbReference type="InterPro" id="IPR008969">
    <property type="entry name" value="CarboxyPept-like_regulatory"/>
</dbReference>
<proteinExistence type="predicted"/>
<dbReference type="SUPFAM" id="SSF49464">
    <property type="entry name" value="Carboxypeptidase regulatory domain-like"/>
    <property type="match status" value="1"/>
</dbReference>
<dbReference type="RefSeq" id="WP_343849337.1">
    <property type="nucleotide sequence ID" value="NZ_BAAAFI010000004.1"/>
</dbReference>
<name>A0ABP3YC06_9BACT</name>
<gene>
    <name evidence="1" type="ORF">GCM10009119_11060</name>
</gene>
<reference evidence="2" key="1">
    <citation type="journal article" date="2019" name="Int. J. Syst. Evol. Microbiol.">
        <title>The Global Catalogue of Microorganisms (GCM) 10K type strain sequencing project: providing services to taxonomists for standard genome sequencing and annotation.</title>
        <authorList>
            <consortium name="The Broad Institute Genomics Platform"/>
            <consortium name="The Broad Institute Genome Sequencing Center for Infectious Disease"/>
            <person name="Wu L."/>
            <person name="Ma J."/>
        </authorList>
    </citation>
    <scope>NUCLEOTIDE SEQUENCE [LARGE SCALE GENOMIC DNA]</scope>
    <source>
        <strain evidence="2">JCM 16112</strain>
    </source>
</reference>
<dbReference type="Proteomes" id="UP001500469">
    <property type="component" value="Unassembled WGS sequence"/>
</dbReference>
<dbReference type="Pfam" id="PF13715">
    <property type="entry name" value="CarbopepD_reg_2"/>
    <property type="match status" value="1"/>
</dbReference>
<dbReference type="EMBL" id="BAAAFI010000004">
    <property type="protein sequence ID" value="GAA0878138.1"/>
    <property type="molecule type" value="Genomic_DNA"/>
</dbReference>
<keyword evidence="2" id="KW-1185">Reference proteome</keyword>
<accession>A0ABP3YC06</accession>
<evidence type="ECO:0000313" key="2">
    <source>
        <dbReference type="Proteomes" id="UP001500469"/>
    </source>
</evidence>